<evidence type="ECO:0000313" key="2">
    <source>
        <dbReference type="EMBL" id="AHG92683.1"/>
    </source>
</evidence>
<dbReference type="Proteomes" id="UP000019151">
    <property type="component" value="Plasmid 1"/>
</dbReference>
<proteinExistence type="predicted"/>
<dbReference type="RefSeq" id="WP_025414013.1">
    <property type="nucleotide sequence ID" value="NZ_CP007129.1"/>
</dbReference>
<evidence type="ECO:0000256" key="1">
    <source>
        <dbReference type="SAM" id="MobiDB-lite"/>
    </source>
</evidence>
<dbReference type="InParanoid" id="W0RT01"/>
<dbReference type="EMBL" id="CP007129">
    <property type="protein sequence ID" value="AHG92683.1"/>
    <property type="molecule type" value="Genomic_DNA"/>
</dbReference>
<evidence type="ECO:0000313" key="3">
    <source>
        <dbReference type="Proteomes" id="UP000019151"/>
    </source>
</evidence>
<keyword evidence="3" id="KW-1185">Reference proteome</keyword>
<dbReference type="InterPro" id="IPR034660">
    <property type="entry name" value="DinB/YfiT-like"/>
</dbReference>
<dbReference type="OrthoDB" id="5178565at2"/>
<sequence length="177" mass="18985">MSTDTTADVRGSYTRSGTTSRRSEALAERLERGARQLATLAESLTSDEWTTRVKDGRAIGVLVHHVATMYPLEIQLAQALATGNAVAGVTWNDIHALNARHAADNADVTKEAALDLLWANSTAAAAAVRAFSDEQLDQAAPVSLNADAPLTCQFFVEDHALRHSYHHLAAIRAALGR</sequence>
<gene>
    <name evidence="2" type="ORF">J421_5148</name>
</gene>
<dbReference type="Gene3D" id="1.20.120.450">
    <property type="entry name" value="dinb family like domain"/>
    <property type="match status" value="1"/>
</dbReference>
<organism evidence="2 3">
    <name type="scientific">Gemmatirosa kalamazoonensis</name>
    <dbReference type="NCBI Taxonomy" id="861299"/>
    <lineage>
        <taxon>Bacteria</taxon>
        <taxon>Pseudomonadati</taxon>
        <taxon>Gemmatimonadota</taxon>
        <taxon>Gemmatimonadia</taxon>
        <taxon>Gemmatimonadales</taxon>
        <taxon>Gemmatimonadaceae</taxon>
        <taxon>Gemmatirosa</taxon>
    </lineage>
</organism>
<feature type="region of interest" description="Disordered" evidence="1">
    <location>
        <begin position="1"/>
        <end position="24"/>
    </location>
</feature>
<reference evidence="2 3" key="1">
    <citation type="journal article" date="2014" name="Genome Announc.">
        <title>Genome Sequence and Methylome of Soil Bacterium Gemmatirosa kalamazoonensis KBS708T, a Member of the Rarely Cultivated Gemmatimonadetes Phylum.</title>
        <authorList>
            <person name="Debruyn J.M."/>
            <person name="Radosevich M."/>
            <person name="Wommack K.E."/>
            <person name="Polson S.W."/>
            <person name="Hauser L.J."/>
            <person name="Fawaz M.N."/>
            <person name="Korlach J."/>
            <person name="Tsai Y.C."/>
        </authorList>
    </citation>
    <scope>NUCLEOTIDE SEQUENCE [LARGE SCALE GENOMIC DNA]</scope>
    <source>
        <strain evidence="2 3">KBS708</strain>
        <plasmid evidence="3">Plasmid 1</plasmid>
    </source>
</reference>
<protein>
    <recommendedName>
        <fullName evidence="4">DinB-like domain protein</fullName>
    </recommendedName>
</protein>
<dbReference type="HOGENOM" id="CLU_1515825_0_0_0"/>
<accession>W0RT01</accession>
<dbReference type="AlphaFoldDB" id="W0RT01"/>
<geneLocation type="plasmid" evidence="2 3">
    <name>1</name>
</geneLocation>
<dbReference type="SUPFAM" id="SSF109854">
    <property type="entry name" value="DinB/YfiT-like putative metalloenzymes"/>
    <property type="match status" value="1"/>
</dbReference>
<dbReference type="KEGG" id="gba:J421_5148"/>
<feature type="compositionally biased region" description="Low complexity" evidence="1">
    <location>
        <begin position="10"/>
        <end position="20"/>
    </location>
</feature>
<keyword evidence="2" id="KW-0614">Plasmid</keyword>
<name>W0RT01_9BACT</name>
<evidence type="ECO:0008006" key="4">
    <source>
        <dbReference type="Google" id="ProtNLM"/>
    </source>
</evidence>